<dbReference type="GeneID" id="920508"/>
<dbReference type="EMBL" id="AF275348">
    <property type="protein sequence ID" value="AAG27209.1"/>
    <property type="molecule type" value="Genomic_DNA"/>
</dbReference>
<evidence type="ECO:0000256" key="1">
    <source>
        <dbReference type="ARBA" id="ARBA00010536"/>
    </source>
</evidence>
<keyword evidence="4" id="KW-1185">Reference proteome</keyword>
<sequence>MSLQKRFRQGQRCHGRFYSVLQSDVDNFKRCNKQVFNPKLPKIFKYISKMNVTEIVNIYVIFEVNLGRRRPDCIILMETKIENNLKLICLIIELKSCRFTSNMNTITKKFQFFEGARQLTDSLSLIQETTPVGHNEILLQPMLIFISQKGLRIVRVTCFAAKHLRGNAVALSVTLIGLAEYRPRIYKRKNGLQKKSKTRNKKTFKHRCTLQPTLNPNPLSNCFQSASIVEEKTYFGGLLACISNMFPV</sequence>
<evidence type="ECO:0000256" key="2">
    <source>
        <dbReference type="ARBA" id="ARBA00016925"/>
    </source>
</evidence>
<dbReference type="Proteomes" id="UP000159358">
    <property type="component" value="Segment"/>
</dbReference>
<protein>
    <recommendedName>
        <fullName evidence="2">Protein UL24 homolog</fullName>
    </recommendedName>
</protein>
<organismHost>
    <name type="scientific">Chlorocebus aethiops</name>
    <name type="common">Green monkey</name>
    <name type="synonym">Cercopithecus aethiops</name>
    <dbReference type="NCBI Taxonomy" id="9534"/>
</organismHost>
<dbReference type="KEGG" id="vg:920508"/>
<proteinExistence type="inferred from homology"/>
<dbReference type="Pfam" id="PF01646">
    <property type="entry name" value="Herpes_UL24"/>
    <property type="match status" value="1"/>
</dbReference>
<comment type="similarity">
    <text evidence="1">Belongs to the herpesviridae UL24 family.</text>
</comment>
<evidence type="ECO:0000313" key="4">
    <source>
        <dbReference type="Proteomes" id="UP000159358"/>
    </source>
</evidence>
<accession>Q9E1Y2</accession>
<organism evidence="3 4">
    <name type="scientific">Cercopithecine herpesvirus 9 (strain DHV)</name>
    <name type="common">CeHV-9</name>
    <name type="synonym">Simian varicella virus</name>
    <dbReference type="NCBI Taxonomy" id="36348"/>
    <lineage>
        <taxon>Viruses</taxon>
        <taxon>Duplodnaviria</taxon>
        <taxon>Heunggongvirae</taxon>
        <taxon>Peploviricota</taxon>
        <taxon>Herviviricetes</taxon>
        <taxon>Herpesvirales</taxon>
        <taxon>Orthoherpesviridae</taxon>
        <taxon>Alphaherpesvirinae</taxon>
        <taxon>Varicellovirus</taxon>
        <taxon>Varicellovirus cercopithecinealpha9</taxon>
    </lineage>
</organism>
<name>Q9E1Y2_CHV9D</name>
<dbReference type="InterPro" id="IPR002580">
    <property type="entry name" value="Herpes_UL24"/>
</dbReference>
<evidence type="ECO:0000313" key="3">
    <source>
        <dbReference type="EMBL" id="AAG27209.1"/>
    </source>
</evidence>
<dbReference type="RefSeq" id="NP_077450.1">
    <property type="nucleotide sequence ID" value="NC_002686.2"/>
</dbReference>
<reference evidence="3 4" key="1">
    <citation type="journal article" date="2001" name="Virology">
        <title>The DNA sequence of the simian varicella virus genome.</title>
        <authorList>
            <person name="Gray W.L."/>
            <person name="Starnes H.B."/>
            <person name="White M.W."/>
            <person name="Mahalingam R."/>
        </authorList>
    </citation>
    <scope>NUCLEOTIDE SEQUENCE [LARGE SCALE GENOMIC DNA]</scope>
</reference>